<dbReference type="InterPro" id="IPR020843">
    <property type="entry name" value="ER"/>
</dbReference>
<dbReference type="Pfam" id="PF00107">
    <property type="entry name" value="ADH_zinc_N"/>
    <property type="match status" value="1"/>
</dbReference>
<dbReference type="InterPro" id="IPR036291">
    <property type="entry name" value="NAD(P)-bd_dom_sf"/>
</dbReference>
<dbReference type="InterPro" id="IPR052733">
    <property type="entry name" value="Chloroplast_QOR"/>
</dbReference>
<dbReference type="PANTHER" id="PTHR44013">
    <property type="entry name" value="ZINC-TYPE ALCOHOL DEHYDROGENASE-LIKE PROTEIN C16A3.02C"/>
    <property type="match status" value="1"/>
</dbReference>
<dbReference type="InterPro" id="IPR011032">
    <property type="entry name" value="GroES-like_sf"/>
</dbReference>
<proteinExistence type="predicted"/>
<dbReference type="SMART" id="SM00829">
    <property type="entry name" value="PKS_ER"/>
    <property type="match status" value="1"/>
</dbReference>
<sequence length="305" mass="34314">MKAIVQDRYGDTSTLKMIDVSIPETRSSEIQVKIKAVNISSADMRINTLDVPFGLTLVIRILFGWKRPRSIRGITASGIITKVGQEVSKYKVGDKVYFIQSLKAGCLAEYKTLNEKDIIAKIPPNMSYEEAAPLAFGAMSSYHFINEHTVSKGDKVLIYGASGSLGTYAIQLAKYFGATVTAVSSSKNHAILSSLGADYVIDYKINNFWEDEQTYDLIFDAVGKLKKKQVSKVLSQKGKYTSSRRPTKEDVRILQKINELVSEQKLKTYIEQVYDFEDFKQAHEHVYSKHKVGNVVISFKKRINQ</sequence>
<dbReference type="Pfam" id="PF13602">
    <property type="entry name" value="ADH_zinc_N_2"/>
    <property type="match status" value="1"/>
</dbReference>
<dbReference type="Gene3D" id="3.90.180.10">
    <property type="entry name" value="Medium-chain alcohol dehydrogenases, catalytic domain"/>
    <property type="match status" value="1"/>
</dbReference>
<dbReference type="Gene3D" id="3.40.50.720">
    <property type="entry name" value="NAD(P)-binding Rossmann-like Domain"/>
    <property type="match status" value="1"/>
</dbReference>
<protein>
    <submittedName>
        <fullName evidence="2">NADPH:quinone reductase</fullName>
    </submittedName>
</protein>
<evidence type="ECO:0000259" key="1">
    <source>
        <dbReference type="SMART" id="SM00829"/>
    </source>
</evidence>
<feature type="domain" description="Enoyl reductase (ER)" evidence="1">
    <location>
        <begin position="10"/>
        <end position="297"/>
    </location>
</feature>
<dbReference type="SUPFAM" id="SSF51735">
    <property type="entry name" value="NAD(P)-binding Rossmann-fold domains"/>
    <property type="match status" value="1"/>
</dbReference>
<dbReference type="InterPro" id="IPR013154">
    <property type="entry name" value="ADH-like_N"/>
</dbReference>
<reference evidence="2" key="1">
    <citation type="journal article" date="2015" name="Environ. Microbiol.">
        <title>Pressure adaptation is linked to thermal adaptation in salt-saturated marine habitats.</title>
        <authorList>
            <consortium name="The MAMBA Consortium"/>
            <person name="Alcaide M."/>
            <person name="Stogios P.J."/>
            <person name="Lafraya A."/>
            <person name="Tchigvintsev A."/>
            <person name="Flick R."/>
            <person name="Bargiela R."/>
            <person name="Chernikova T.N."/>
            <person name="Reva O.N."/>
            <person name="Hai T."/>
            <person name="Leggewie C.C."/>
            <person name="Katzke N."/>
            <person name="La Cono V."/>
            <person name="Matesanz R."/>
            <person name="Jebbar M."/>
            <person name="Jaeger K.E."/>
            <person name="Yakimov M.M."/>
            <person name="Yakunin A.F."/>
            <person name="Golyshin P.N."/>
            <person name="Golyshina O.V."/>
            <person name="Savchenko A."/>
            <person name="Ferrer M."/>
        </authorList>
    </citation>
    <scope>NUCLEOTIDE SEQUENCE</scope>
</reference>
<dbReference type="Pfam" id="PF08240">
    <property type="entry name" value="ADH_N"/>
    <property type="match status" value="1"/>
</dbReference>
<accession>A0A0B5KQE9</accession>
<dbReference type="InterPro" id="IPR013149">
    <property type="entry name" value="ADH-like_C"/>
</dbReference>
<evidence type="ECO:0000313" key="2">
    <source>
        <dbReference type="EMBL" id="AJG37907.1"/>
    </source>
</evidence>
<name>A0A0B5KQE9_9FIRM</name>
<dbReference type="AlphaFoldDB" id="A0A0B5KQE9"/>
<dbReference type="SUPFAM" id="SSF50129">
    <property type="entry name" value="GroES-like"/>
    <property type="match status" value="1"/>
</dbReference>
<dbReference type="PANTHER" id="PTHR44013:SF1">
    <property type="entry name" value="ZINC-TYPE ALCOHOL DEHYDROGENASE-LIKE PROTEIN C16A3.02C"/>
    <property type="match status" value="1"/>
</dbReference>
<dbReference type="GO" id="GO:0016491">
    <property type="term" value="F:oxidoreductase activity"/>
    <property type="evidence" value="ECO:0007669"/>
    <property type="project" value="InterPro"/>
</dbReference>
<dbReference type="EMBL" id="KF831414">
    <property type="protein sequence ID" value="AJG37907.1"/>
    <property type="molecule type" value="Genomic_DNA"/>
</dbReference>
<organism evidence="2">
    <name type="scientific">Firmicutes bacterium enrichment culture clone fosmid MGS-M1</name>
    <dbReference type="NCBI Taxonomy" id="1549348"/>
    <lineage>
        <taxon>Bacteria</taxon>
        <taxon>Bacillati</taxon>
        <taxon>Bacillota</taxon>
        <taxon>environmental samples</taxon>
    </lineage>
</organism>
<dbReference type="CDD" id="cd08267">
    <property type="entry name" value="MDR1"/>
    <property type="match status" value="1"/>
</dbReference>